<reference evidence="1 2" key="1">
    <citation type="journal article" date="2012" name="J. Virol.">
        <title>Bacteriophage P70: Unique morphology and unrelatedness to other Listeria bacteriophages.</title>
        <authorList>
            <person name="Schmuki M.M."/>
            <person name="Erne D."/>
            <person name="Loessner M.J."/>
            <person name="Klumpp J."/>
        </authorList>
    </citation>
    <scope>NUCLEOTIDE SEQUENCE [LARGE SCALE GENOMIC DNA]</scope>
</reference>
<dbReference type="RefSeq" id="YP_006905928.1">
    <property type="nucleotide sequence ID" value="NC_018831.1"/>
</dbReference>
<evidence type="ECO:0000313" key="1">
    <source>
        <dbReference type="EMBL" id="AFQ96252.1"/>
    </source>
</evidence>
<name>J9QPB2_9CAUD</name>
<dbReference type="EMBL" id="JX442241">
    <property type="protein sequence ID" value="AFQ96252.1"/>
    <property type="molecule type" value="Genomic_DNA"/>
</dbReference>
<keyword evidence="2" id="KW-1185">Reference proteome</keyword>
<dbReference type="KEGG" id="vg:13827668"/>
<gene>
    <name evidence="1" type="ORF">P70_0063</name>
</gene>
<accession>J9QPB2</accession>
<evidence type="ECO:0000313" key="2">
    <source>
        <dbReference type="Proteomes" id="UP000006275"/>
    </source>
</evidence>
<organism evidence="1 2">
    <name type="scientific">Listeria phage P70</name>
    <dbReference type="NCBI Taxonomy" id="1225800"/>
    <lineage>
        <taxon>Viruses</taxon>
        <taxon>Duplodnaviria</taxon>
        <taxon>Heunggongvirae</taxon>
        <taxon>Uroviricota</taxon>
        <taxon>Caudoviricetes</taxon>
        <taxon>Homburgvirus</taxon>
        <taxon>Homburgvirus P70</taxon>
    </lineage>
</organism>
<sequence length="60" mass="6983">MSAEHPYANGSRVEETNNYEKVTIIDWTLMEGILIYKVKFDNNSFGTVWMSPWDIKLIGE</sequence>
<protein>
    <submittedName>
        <fullName evidence="1">Uncharacterized protein</fullName>
    </submittedName>
</protein>
<dbReference type="Proteomes" id="UP000006275">
    <property type="component" value="Segment"/>
</dbReference>
<proteinExistence type="predicted"/>
<dbReference type="OrthoDB" id="24739at10239"/>
<dbReference type="GeneID" id="13827668"/>